<dbReference type="GO" id="GO:0007411">
    <property type="term" value="P:axon guidance"/>
    <property type="evidence" value="ECO:0007669"/>
    <property type="project" value="TreeGrafter"/>
</dbReference>
<evidence type="ECO:0000256" key="16">
    <source>
        <dbReference type="SAM" id="Phobius"/>
    </source>
</evidence>
<feature type="region of interest" description="Disordered" evidence="15">
    <location>
        <begin position="2232"/>
        <end position="2255"/>
    </location>
</feature>
<dbReference type="FunFam" id="2.60.40.10:FF:000177">
    <property type="entry name" value="Sidekick cell adhesion molecule 2"/>
    <property type="match status" value="1"/>
</dbReference>
<evidence type="ECO:0000256" key="1">
    <source>
        <dbReference type="ARBA" id="ARBA00004251"/>
    </source>
</evidence>
<feature type="region of interest" description="Disordered" evidence="15">
    <location>
        <begin position="2321"/>
        <end position="2353"/>
    </location>
</feature>
<dbReference type="InterPro" id="IPR007110">
    <property type="entry name" value="Ig-like_dom"/>
</dbReference>
<feature type="transmembrane region" description="Helical" evidence="16">
    <location>
        <begin position="2128"/>
        <end position="2151"/>
    </location>
</feature>
<evidence type="ECO:0000256" key="2">
    <source>
        <dbReference type="ARBA" id="ARBA00022475"/>
    </source>
</evidence>
<feature type="compositionally biased region" description="Polar residues" evidence="15">
    <location>
        <begin position="134"/>
        <end position="147"/>
    </location>
</feature>
<dbReference type="Bgee" id="ENSELUG00000021649">
    <property type="expression patterns" value="Expressed in muscle tissue and 12 other cell types or tissues"/>
</dbReference>
<keyword evidence="3 16" id="KW-0812">Transmembrane</keyword>
<dbReference type="FunFam" id="2.60.40.10:FF:000434">
    <property type="entry name" value="Sidekick cell adhesion molecule 2"/>
    <property type="match status" value="1"/>
</dbReference>
<feature type="compositionally biased region" description="Polar residues" evidence="15">
    <location>
        <begin position="2334"/>
        <end position="2353"/>
    </location>
</feature>
<dbReference type="InterPro" id="IPR036116">
    <property type="entry name" value="FN3_sf"/>
</dbReference>
<evidence type="ECO:0000256" key="7">
    <source>
        <dbReference type="ARBA" id="ARBA00022989"/>
    </source>
</evidence>
<evidence type="ECO:0000256" key="12">
    <source>
        <dbReference type="ARBA" id="ARBA00023319"/>
    </source>
</evidence>
<dbReference type="FunFam" id="2.60.40.10:FF:000236">
    <property type="entry name" value="Sidekick cell adhesion molecule 2"/>
    <property type="match status" value="1"/>
</dbReference>
<dbReference type="CDD" id="cd00063">
    <property type="entry name" value="FN3"/>
    <property type="match status" value="13"/>
</dbReference>
<feature type="domain" description="Fibronectin type-III" evidence="18">
    <location>
        <begin position="1827"/>
        <end position="1923"/>
    </location>
</feature>
<dbReference type="PANTHER" id="PTHR44170:SF49">
    <property type="entry name" value="PROTEIN SIDEKICK-1 ISOFORM X1"/>
    <property type="match status" value="1"/>
</dbReference>
<feature type="domain" description="Fibronectin type-III" evidence="18">
    <location>
        <begin position="989"/>
        <end position="1088"/>
    </location>
</feature>
<evidence type="ECO:0000256" key="13">
    <source>
        <dbReference type="ARBA" id="ARBA00034103"/>
    </source>
</evidence>
<dbReference type="GO" id="GO:0030424">
    <property type="term" value="C:axon"/>
    <property type="evidence" value="ECO:0007669"/>
    <property type="project" value="TreeGrafter"/>
</dbReference>
<dbReference type="Pfam" id="PF07679">
    <property type="entry name" value="I-set"/>
    <property type="match status" value="3"/>
</dbReference>
<evidence type="ECO:0000256" key="14">
    <source>
        <dbReference type="ARBA" id="ARBA00061621"/>
    </source>
</evidence>
<feature type="domain" description="Fibronectin type-III" evidence="18">
    <location>
        <begin position="1092"/>
        <end position="1188"/>
    </location>
</feature>
<comment type="similarity">
    <text evidence="14">Belongs to the sidekick family.</text>
</comment>
<reference evidence="19" key="4">
    <citation type="submission" date="2025-09" db="UniProtKB">
        <authorList>
            <consortium name="Ensembl"/>
        </authorList>
    </citation>
    <scope>IDENTIFICATION</scope>
</reference>
<feature type="domain" description="Ig-like" evidence="17">
    <location>
        <begin position="609"/>
        <end position="698"/>
    </location>
</feature>
<evidence type="ECO:0000256" key="11">
    <source>
        <dbReference type="ARBA" id="ARBA00023180"/>
    </source>
</evidence>
<dbReference type="GO" id="GO:0098632">
    <property type="term" value="F:cell-cell adhesion mediator activity"/>
    <property type="evidence" value="ECO:0007669"/>
    <property type="project" value="TreeGrafter"/>
</dbReference>
<dbReference type="SMART" id="SM00060">
    <property type="entry name" value="FN3"/>
    <property type="match status" value="13"/>
</dbReference>
<dbReference type="InterPro" id="IPR003961">
    <property type="entry name" value="FN3_dom"/>
</dbReference>
<dbReference type="InterPro" id="IPR013783">
    <property type="entry name" value="Ig-like_fold"/>
</dbReference>
<dbReference type="InterPro" id="IPR036179">
    <property type="entry name" value="Ig-like_dom_sf"/>
</dbReference>
<feature type="domain" description="Ig-like" evidence="17">
    <location>
        <begin position="335"/>
        <end position="410"/>
    </location>
</feature>
<dbReference type="Ensembl" id="ENSELUT00000065918.2">
    <property type="protein sequence ID" value="ENSELUP00000077891.2"/>
    <property type="gene ID" value="ENSELUG00000021649.3"/>
</dbReference>
<dbReference type="FunFam" id="2.60.40.10:FF:000028">
    <property type="entry name" value="Neuronal cell adhesion molecule"/>
    <property type="match status" value="2"/>
</dbReference>
<dbReference type="PANTHER" id="PTHR44170">
    <property type="entry name" value="PROTEIN SIDEKICK"/>
    <property type="match status" value="1"/>
</dbReference>
<feature type="compositionally biased region" description="Polar residues" evidence="15">
    <location>
        <begin position="2232"/>
        <end position="2246"/>
    </location>
</feature>
<dbReference type="PRINTS" id="PR00014">
    <property type="entry name" value="FNTYPEIII"/>
</dbReference>
<feature type="domain" description="Fibronectin type-III" evidence="18">
    <location>
        <begin position="1603"/>
        <end position="1703"/>
    </location>
</feature>
<keyword evidence="8" id="KW-0770">Synapse</keyword>
<accession>A0A6Q2ZJC6</accession>
<feature type="compositionally biased region" description="Low complexity" evidence="15">
    <location>
        <begin position="2321"/>
        <end position="2332"/>
    </location>
</feature>
<keyword evidence="5" id="KW-0677">Repeat</keyword>
<dbReference type="GO" id="GO:0005886">
    <property type="term" value="C:plasma membrane"/>
    <property type="evidence" value="ECO:0007669"/>
    <property type="project" value="UniProtKB-SubCell"/>
</dbReference>
<evidence type="ECO:0000259" key="18">
    <source>
        <dbReference type="PROSITE" id="PS50853"/>
    </source>
</evidence>
<evidence type="ECO:0000256" key="10">
    <source>
        <dbReference type="ARBA" id="ARBA00023157"/>
    </source>
</evidence>
<dbReference type="InterPro" id="IPR003599">
    <property type="entry name" value="Ig_sub"/>
</dbReference>
<feature type="domain" description="Ig-like" evidence="17">
    <location>
        <begin position="515"/>
        <end position="605"/>
    </location>
</feature>
<dbReference type="GO" id="GO:0007420">
    <property type="term" value="P:brain development"/>
    <property type="evidence" value="ECO:0007669"/>
    <property type="project" value="TreeGrafter"/>
</dbReference>
<evidence type="ECO:0000256" key="8">
    <source>
        <dbReference type="ARBA" id="ARBA00023018"/>
    </source>
</evidence>
<keyword evidence="11" id="KW-0325">Glycoprotein</keyword>
<feature type="domain" description="Fibronectin type-III" evidence="18">
    <location>
        <begin position="1407"/>
        <end position="1503"/>
    </location>
</feature>
<feature type="compositionally biased region" description="Basic and acidic residues" evidence="15">
    <location>
        <begin position="10"/>
        <end position="24"/>
    </location>
</feature>
<dbReference type="InterPro" id="IPR013098">
    <property type="entry name" value="Ig_I-set"/>
</dbReference>
<keyword evidence="2" id="KW-1003">Cell membrane</keyword>
<evidence type="ECO:0000256" key="15">
    <source>
        <dbReference type="SAM" id="MobiDB-lite"/>
    </source>
</evidence>
<dbReference type="FunFam" id="2.60.40.10:FF:000158">
    <property type="entry name" value="Sidekick cell adhesion molecule 2"/>
    <property type="match status" value="1"/>
</dbReference>
<feature type="region of interest" description="Disordered" evidence="15">
    <location>
        <begin position="179"/>
        <end position="198"/>
    </location>
</feature>
<evidence type="ECO:0000256" key="3">
    <source>
        <dbReference type="ARBA" id="ARBA00022692"/>
    </source>
</evidence>
<feature type="region of interest" description="Disordered" evidence="15">
    <location>
        <begin position="1"/>
        <end position="38"/>
    </location>
</feature>
<sequence length="2353" mass="257730">MNMRYRRTQKHTEPGRGEDPDFNNRKPGRQAARTEELSVSPVELISPGHRGSRCEGIVTGGGGTTRLLEKRVSRFLTQEEERLTERLLVGQSSRGKRLEETRCRGGESFSSHISFHSPFRFPRALSTGRGANNIKAQPETTPVNPTKSCRGVPVDHLSSMKPLSSNGITRDSRVAEGAVPPGATRITMPPRATRRPAERGTRLGMWSFSRSGLWLFLLLFSGCTHMLNAQDVAPYFRVSPGGVQTHLERNRLVLTCLAEGSWPLQYRWMLNNTDITPFSTVYTYMVPEVLRSDAGLYQCVVRNRVGALVQRRAEVQVAFMSDFSGDEQRRTVTLGRAAVLNMPALSSFPRPQVTWYRDGHKIIPSNRVAISLDNQLVVLATSAADAGRYYVQAVNELTGQNHTSPSVVLNMTDPNAPFDPSAPVIVIAPKNTSVVSGREATLECIANARPVERLVLSWKRNGRRLASGVGVFGRRLTLFSPSLSDGGVYVCEASLINSTTRPAEARVHLTVLEAPYFTAEPKWKTVTEVDKNVDIHCLAKGVPSARIEWFKDAVPLSKLANPRYKVTAATGLTIRRVQPADAGMFQCFAQNAAGEAQTYTQLVVTSVSPSFALRPSDLTVTDGNSAIFTCETSGAPKPAVSWWKGSQLMASGTVQTPRFTLLESGGLLIQPVRMQDSGDHTCAAVSKDSSINATATLTVWSRTFISVPPLDQRVIKGTTATLHCNATHDPRVNISFQWLRGAVPLQASGGRVSISSGTLTISQTWSGDIGDYTCTVTSQAGNESRSARLEVIELPHSPRSLSVSLNDSDSRSVLLSWVRPFDGNSPLLRYILELSENNSPWKVYMSELEPAVTQVSVGGLTPARTYQFRLCAVNQVGRGQYSSETQRLMLREEAPSAPPKNIVASGRTNQSIMLNGLLRGYVLRYRLAGLPGDYQEKNITSPETNYCLLSDLIIWTQYQIQLAAYTAAGLGEYSTAVNEYTLQGVPTAPPQNVEVTAVNSSALRFTWNPPPQQFINGINQGYKLLVWPEHSPGDVTVVTITPDYPGARLGGFIVGLRKFTWYFGSALCFTTPGDGPKSSPTLVQTHEDEPGPVGHLSFTEILDTSLRVSWAEPNDRNGIITGYVIMWCVSGSEVNVSCEERLLSNSTLHYKVTGLTSMTSYTLKVAAMTAAGRGVVTISTISSGVPPELPGAPSNLVISNISPRSATLKFLPGSDGKTPISKWIVEGQVSKGESEEEWRVLYERENREKDVNMLEIPDLLPFTQYRFRMRQVNIVGSSPSSAPSRMIQTLQAAPDTPPKNLTLVTATQTRLSLRWAPLPASEYNGSPETIGYRVCARRAYGRGEERLEEVVGGEVSGVGGQNREVILEGLAEWTEYHIKVQAFNSIGAGPWSNTLTAHTKESVPSGSPVNVSAEAMSSTQLLVTWSPVPDMQRNGPILGYKVNYSVKDSGEPPSVRSVPGERSSSVLLGDLLKYTLYEVRVIAYTALGDGPPSPPCRHWTKDDVPGPPVRLLFSEVGLTSVKVVWQPPQHPNGVIMGYQIAYRLDSADPMRFTTVEVGSTARQFTVSGLTGDQAYVFKVTARTAQGWGRAEEAMVITTERRERPSPPKKLFVPQGEVRSRRLRLHWIAGASGSSPLRYYSLQTRELPKGDWTTHSADIPHNNTSWTVERLKPFTSYKLRMMASNDVGDSNYSRETDTVTTLQDVPEEAPVILAVKPSTTTSVLVQWQSPNEGSVNGVLVGFRLYYRELLVNSTPTTVPPGAMATSNKNTSLTSFKTVSSATLTEFELTQLKRFKRYEIFMTAYNIIGESPPSEPATLYVGEAAPSLPPESIRVLPLSPNLLEVTWDLPPPHTHNGLIQGYKVHYWQRDYQNQTEKVTVVFVPDTRVRLANLTCYTPYLVTLSAFNAAGDGPPSEPRSAKTLQAAPSQPSFLLFSEVTGWSVNVSWGAPSAPNGVVEGYRVVYQPTQPVQGVSRVVAVDVKGSWQRWLKVRDLTKGVTYTFSVQARTVSYGPAILSNITAQPLQGTPGSPMEMSITKSSTALTLHWSEGDAGAGPVIGYVIEARPSDEGIWDSFIRLLPPSSRSVTVEMDRLRSGVGYEFRVIAVNHYGYGEPSTPSASLADRPFYEEWWFLLVISLVGLMMVLMLVFTLLLHGQNRKSCTSGKQVSTVEDSVTLDNGGFTALELNSRTLNSRSSFLKKNGTRSPPRPSPGGLHYSDEDLCNNYNNGAVLTDSTTIEKPTDMSGSEVTDSDYEDDQHPKHSFVNHYMSDPTYYNSWKRQPKGLKGLSPPYAYEECASADAEPYYQTVVTQHSAGGAYTPAGLPAHTHTLPHTHGNPGTNPPGSRTPITGFSSFV</sequence>
<feature type="domain" description="Fibronectin type-III" evidence="18">
    <location>
        <begin position="1924"/>
        <end position="2022"/>
    </location>
</feature>
<feature type="domain" description="Ig-like" evidence="17">
    <location>
        <begin position="702"/>
        <end position="790"/>
    </location>
</feature>
<feature type="domain" description="Fibronectin type-III" evidence="18">
    <location>
        <begin position="2025"/>
        <end position="2123"/>
    </location>
</feature>
<reference evidence="20" key="1">
    <citation type="journal article" date="2014" name="PLoS ONE">
        <title>The genome and linkage map of the northern pike (Esox lucius): conserved synteny revealed between the salmonid sister group and the Neoteleostei.</title>
        <authorList>
            <person name="Rondeau E.B."/>
            <person name="Minkley D.R."/>
            <person name="Leong J.S."/>
            <person name="Messmer A.M."/>
            <person name="Jantzen J.R."/>
            <person name="von Schalburg K.R."/>
            <person name="Lemon C."/>
            <person name="Bird N.H."/>
            <person name="Koop B.F."/>
        </authorList>
    </citation>
    <scope>NUCLEOTIDE SEQUENCE</scope>
</reference>
<feature type="domain" description="Fibronectin type-III" evidence="18">
    <location>
        <begin position="797"/>
        <end position="893"/>
    </location>
</feature>
<keyword evidence="12" id="KW-0393">Immunoglobulin domain</keyword>
<dbReference type="FunFam" id="2.60.40.10:FF:000231">
    <property type="entry name" value="Sidekick cell adhesion molecule 2"/>
    <property type="match status" value="1"/>
</dbReference>
<feature type="domain" description="Fibronectin type-III" evidence="18">
    <location>
        <begin position="895"/>
        <end position="984"/>
    </location>
</feature>
<keyword evidence="6" id="KW-0130">Cell adhesion</keyword>
<keyword evidence="9 16" id="KW-0472">Membrane</keyword>
<evidence type="ECO:0008006" key="21">
    <source>
        <dbReference type="Google" id="ProtNLM"/>
    </source>
</evidence>
<feature type="domain" description="Ig-like" evidence="17">
    <location>
        <begin position="423"/>
        <end position="508"/>
    </location>
</feature>
<evidence type="ECO:0000256" key="5">
    <source>
        <dbReference type="ARBA" id="ARBA00022737"/>
    </source>
</evidence>
<dbReference type="FunFam" id="2.60.40.10:FF:000301">
    <property type="entry name" value="Sidekick cell adhesion molecule 2"/>
    <property type="match status" value="1"/>
</dbReference>
<evidence type="ECO:0000256" key="9">
    <source>
        <dbReference type="ARBA" id="ARBA00023136"/>
    </source>
</evidence>
<feature type="region of interest" description="Disordered" evidence="15">
    <location>
        <begin position="2193"/>
        <end position="2216"/>
    </location>
</feature>
<dbReference type="Pfam" id="PF13927">
    <property type="entry name" value="Ig_3"/>
    <property type="match status" value="3"/>
</dbReference>
<dbReference type="GeneTree" id="ENSGT00940000157747"/>
<feature type="domain" description="Fibronectin type-III" evidence="18">
    <location>
        <begin position="1297"/>
        <end position="1402"/>
    </location>
</feature>
<evidence type="ECO:0000256" key="6">
    <source>
        <dbReference type="ARBA" id="ARBA00022889"/>
    </source>
</evidence>
<dbReference type="Proteomes" id="UP000265140">
    <property type="component" value="Chromosome 9"/>
</dbReference>
<name>A0A6Q2ZJC6_ESOLU</name>
<dbReference type="SMART" id="SM00409">
    <property type="entry name" value="IG"/>
    <property type="match status" value="6"/>
</dbReference>
<keyword evidence="7 16" id="KW-1133">Transmembrane helix</keyword>
<evidence type="ECO:0000313" key="19">
    <source>
        <dbReference type="Ensembl" id="ENSELUP00000077891.2"/>
    </source>
</evidence>
<dbReference type="FunFam" id="2.60.40.10:FF:000206">
    <property type="entry name" value="Sidekick cell adhesion molecule 2"/>
    <property type="match status" value="1"/>
</dbReference>
<organism evidence="19 20">
    <name type="scientific">Esox lucius</name>
    <name type="common">Northern pike</name>
    <dbReference type="NCBI Taxonomy" id="8010"/>
    <lineage>
        <taxon>Eukaryota</taxon>
        <taxon>Metazoa</taxon>
        <taxon>Chordata</taxon>
        <taxon>Craniata</taxon>
        <taxon>Vertebrata</taxon>
        <taxon>Euteleostomi</taxon>
        <taxon>Actinopterygii</taxon>
        <taxon>Neopterygii</taxon>
        <taxon>Teleostei</taxon>
        <taxon>Protacanthopterygii</taxon>
        <taxon>Esociformes</taxon>
        <taxon>Esocidae</taxon>
        <taxon>Esox</taxon>
    </lineage>
</organism>
<reference evidence="19" key="2">
    <citation type="submission" date="2020-02" db="EMBL/GenBank/DDBJ databases">
        <title>Esox lucius (northern pike) genome, fEsoLuc1, primary haplotype.</title>
        <authorList>
            <person name="Myers G."/>
            <person name="Karagic N."/>
            <person name="Meyer A."/>
            <person name="Pippel M."/>
            <person name="Reichard M."/>
            <person name="Winkler S."/>
            <person name="Tracey A."/>
            <person name="Sims Y."/>
            <person name="Howe K."/>
            <person name="Rhie A."/>
            <person name="Formenti G."/>
            <person name="Durbin R."/>
            <person name="Fedrigo O."/>
            <person name="Jarvis E.D."/>
        </authorList>
    </citation>
    <scope>NUCLEOTIDE SEQUENCE [LARGE SCALE GENOMIC DNA]</scope>
</reference>
<dbReference type="FunFam" id="2.60.40.10:FF:000237">
    <property type="entry name" value="Sidekick cell adhesion molecule 2"/>
    <property type="match status" value="1"/>
</dbReference>
<dbReference type="SUPFAM" id="SSF48726">
    <property type="entry name" value="Immunoglobulin"/>
    <property type="match status" value="6"/>
</dbReference>
<keyword evidence="4" id="KW-0732">Signal</keyword>
<evidence type="ECO:0000313" key="20">
    <source>
        <dbReference type="Proteomes" id="UP000265140"/>
    </source>
</evidence>
<dbReference type="PROSITE" id="PS50835">
    <property type="entry name" value="IG_LIKE"/>
    <property type="match status" value="6"/>
</dbReference>
<feature type="domain" description="Fibronectin type-III" evidence="18">
    <location>
        <begin position="1192"/>
        <end position="1292"/>
    </location>
</feature>
<protein>
    <recommendedName>
        <fullName evidence="21">Sidekick cell adhesion molecule 1a</fullName>
    </recommendedName>
</protein>
<dbReference type="Gene3D" id="2.60.40.10">
    <property type="entry name" value="Immunoglobulins"/>
    <property type="match status" value="19"/>
</dbReference>
<dbReference type="FunFam" id="2.60.40.10:FF:000360">
    <property type="entry name" value="Sidekick cell adhesion molecule 2"/>
    <property type="match status" value="1"/>
</dbReference>
<evidence type="ECO:0000259" key="17">
    <source>
        <dbReference type="PROSITE" id="PS50835"/>
    </source>
</evidence>
<dbReference type="FunFam" id="2.60.40.10:FF:000202">
    <property type="entry name" value="Sidekick cell adhesion molecule 1"/>
    <property type="match status" value="1"/>
</dbReference>
<reference evidence="19" key="3">
    <citation type="submission" date="2025-08" db="UniProtKB">
        <authorList>
            <consortium name="Ensembl"/>
        </authorList>
    </citation>
    <scope>IDENTIFICATION</scope>
</reference>
<feature type="domain" description="Ig-like" evidence="17">
    <location>
        <begin position="234"/>
        <end position="316"/>
    </location>
</feature>
<dbReference type="FunFam" id="2.60.40.10:FF:000271">
    <property type="entry name" value="Sidekick cell adhesion molecule 2"/>
    <property type="match status" value="1"/>
</dbReference>
<dbReference type="GO" id="GO:0045202">
    <property type="term" value="C:synapse"/>
    <property type="evidence" value="ECO:0007669"/>
    <property type="project" value="UniProtKB-SubCell"/>
</dbReference>
<dbReference type="SMART" id="SM00408">
    <property type="entry name" value="IGc2"/>
    <property type="match status" value="6"/>
</dbReference>
<dbReference type="FunFam" id="2.60.40.10:FF:000209">
    <property type="entry name" value="Sidekick cell adhesion molecule 2"/>
    <property type="match status" value="1"/>
</dbReference>
<comment type="subcellular location">
    <subcellularLocation>
        <location evidence="1">Cell membrane</location>
        <topology evidence="1">Single-pass type I membrane protein</topology>
    </subcellularLocation>
    <subcellularLocation>
        <location evidence="13">Synapse</location>
    </subcellularLocation>
</comment>
<dbReference type="SUPFAM" id="SSF49265">
    <property type="entry name" value="Fibronectin type III"/>
    <property type="match status" value="7"/>
</dbReference>
<keyword evidence="10" id="KW-1015">Disulfide bond</keyword>
<feature type="domain" description="Fibronectin type-III" evidence="18">
    <location>
        <begin position="1708"/>
        <end position="1822"/>
    </location>
</feature>
<dbReference type="InterPro" id="IPR003598">
    <property type="entry name" value="Ig_sub2"/>
</dbReference>
<dbReference type="FunFam" id="2.60.40.10:FF:000359">
    <property type="entry name" value="Sidekick cell adhesion molecule 2"/>
    <property type="match status" value="1"/>
</dbReference>
<feature type="region of interest" description="Disordered" evidence="15">
    <location>
        <begin position="134"/>
        <end position="153"/>
    </location>
</feature>
<proteinExistence type="inferred from homology"/>
<dbReference type="Pfam" id="PF00041">
    <property type="entry name" value="fn3"/>
    <property type="match status" value="12"/>
</dbReference>
<evidence type="ECO:0000256" key="4">
    <source>
        <dbReference type="ARBA" id="ARBA00022729"/>
    </source>
</evidence>
<keyword evidence="20" id="KW-1185">Reference proteome</keyword>
<feature type="domain" description="Fibronectin type-III" evidence="18">
    <location>
        <begin position="1507"/>
        <end position="1601"/>
    </location>
</feature>
<dbReference type="PROSITE" id="PS50853">
    <property type="entry name" value="FN3"/>
    <property type="match status" value="13"/>
</dbReference>